<accession>A0ACB8UZP0</accession>
<sequence length="515" mass="56528">MPKRKAAPKLSVVLDHEDDTGMDSPVEDLDTAPPPAKRARGQARSATAAVPKKSTARKPRSTVVVGPKRRGARAGATAKSHAESITELSEAEDAEQHHKKEQPNGYEASDLSVDELDSPETLTTAAKRGRKATTAGTRRGRKPASERNIVNDGGFEYTPSAIKTKIPPKKPTRSKPAPVAEPGPSTSKVEAPVYNYMNVDHAIEDDNTGIPEDIDWETSLDLPSPVKALIRELEAAESPQADNANETILRRQLSNVKKKLKVVEEQYRALREVGIVEANANFEKLKKDCENMTKASNNLITALKKELAKQSDLANEFIIVQRRLNERDSEVLELNSQVKSMGSDLTKSQNEIKALQAKLTAARNTSASAEQSRVPGSTGKNAPSSRSTIAANAETAQALQVAQLKEDLYSDLTGLIIRGVKKRDVDNLYDCIQTGSNGTLHFKLAVADDTENKVTTDLEAAEFQYMPLLDQNRDRSLIEVLPDYLSVDITFSRQHASKFYNRVVDTLTRKRVDDN</sequence>
<comment type="caution">
    <text evidence="1">The sequence shown here is derived from an EMBL/GenBank/DDBJ whole genome shotgun (WGS) entry which is preliminary data.</text>
</comment>
<proteinExistence type="predicted"/>
<protein>
    <submittedName>
        <fullName evidence="1">Uncharacterized protein</fullName>
    </submittedName>
</protein>
<evidence type="ECO:0000313" key="1">
    <source>
        <dbReference type="EMBL" id="KAI2389103.1"/>
    </source>
</evidence>
<organism evidence="1">
    <name type="scientific">Ophidiomyces ophidiicola</name>
    <dbReference type="NCBI Taxonomy" id="1387563"/>
    <lineage>
        <taxon>Eukaryota</taxon>
        <taxon>Fungi</taxon>
        <taxon>Dikarya</taxon>
        <taxon>Ascomycota</taxon>
        <taxon>Pezizomycotina</taxon>
        <taxon>Eurotiomycetes</taxon>
        <taxon>Eurotiomycetidae</taxon>
        <taxon>Onygenales</taxon>
        <taxon>Onygenaceae</taxon>
        <taxon>Ophidiomyces</taxon>
    </lineage>
</organism>
<name>A0ACB8UZP0_9EURO</name>
<dbReference type="EMBL" id="JALBCA010000026">
    <property type="protein sequence ID" value="KAI2389103.1"/>
    <property type="molecule type" value="Genomic_DNA"/>
</dbReference>
<reference evidence="1" key="1">
    <citation type="journal article" date="2022" name="bioRxiv">
        <title>Population genetic analysis of Ophidiomyces ophidiicola, the causative agent of snake fungal disease, indicates recent introductions to the USA.</title>
        <authorList>
            <person name="Ladner J.T."/>
            <person name="Palmer J.M."/>
            <person name="Ettinger C.L."/>
            <person name="Stajich J.E."/>
            <person name="Farrell T.M."/>
            <person name="Glorioso B.M."/>
            <person name="Lawson B."/>
            <person name="Price S.J."/>
            <person name="Stengle A.G."/>
            <person name="Grear D.A."/>
            <person name="Lorch J.M."/>
        </authorList>
    </citation>
    <scope>NUCLEOTIDE SEQUENCE</scope>
    <source>
        <strain evidence="1">NWHC 24266-5</strain>
    </source>
</reference>
<gene>
    <name evidence="1" type="ORF">LOY88_002260</name>
</gene>